<comment type="caution">
    <text evidence="2">The sequence shown here is derived from an EMBL/GenBank/DDBJ whole genome shotgun (WGS) entry which is preliminary data.</text>
</comment>
<evidence type="ECO:0000313" key="2">
    <source>
        <dbReference type="EMBL" id="PWL55434.1"/>
    </source>
</evidence>
<dbReference type="AlphaFoldDB" id="A0A316MAX7"/>
<dbReference type="InterPro" id="IPR036388">
    <property type="entry name" value="WH-like_DNA-bd_sf"/>
</dbReference>
<dbReference type="GO" id="GO:0003700">
    <property type="term" value="F:DNA-binding transcription factor activity"/>
    <property type="evidence" value="ECO:0007669"/>
    <property type="project" value="InterPro"/>
</dbReference>
<dbReference type="SUPFAM" id="SSF88659">
    <property type="entry name" value="Sigma3 and sigma4 domains of RNA polymerase sigma factors"/>
    <property type="match status" value="1"/>
</dbReference>
<dbReference type="RefSeq" id="WP_099336463.1">
    <property type="nucleotide sequence ID" value="NZ_CABMJC010000024.1"/>
</dbReference>
<organism evidence="2 3">
    <name type="scientific">Clostridium cadaveris</name>
    <dbReference type="NCBI Taxonomy" id="1529"/>
    <lineage>
        <taxon>Bacteria</taxon>
        <taxon>Bacillati</taxon>
        <taxon>Bacillota</taxon>
        <taxon>Clostridia</taxon>
        <taxon>Eubacteriales</taxon>
        <taxon>Clostridiaceae</taxon>
        <taxon>Clostridium</taxon>
    </lineage>
</organism>
<protein>
    <submittedName>
        <fullName evidence="2">RNA polymerase subunit sigma</fullName>
    </submittedName>
</protein>
<dbReference type="Pfam" id="PF04545">
    <property type="entry name" value="Sigma70_r4"/>
    <property type="match status" value="1"/>
</dbReference>
<dbReference type="InterPro" id="IPR007630">
    <property type="entry name" value="RNA_pol_sigma70_r4"/>
</dbReference>
<reference evidence="2 3" key="1">
    <citation type="submission" date="2018-03" db="EMBL/GenBank/DDBJ databases">
        <title>The uncultured portion of the human microbiome is neutrally assembled.</title>
        <authorList>
            <person name="Jeraldo P."/>
            <person name="Boardman L."/>
            <person name="White B.A."/>
            <person name="Nelson H."/>
            <person name="Goldenfeld N."/>
            <person name="Chia N."/>
        </authorList>
    </citation>
    <scope>NUCLEOTIDE SEQUENCE [LARGE SCALE GENOMIC DNA]</scope>
    <source>
        <strain evidence="2">CIM:MAG 903</strain>
    </source>
</reference>
<proteinExistence type="predicted"/>
<dbReference type="InterPro" id="IPR013324">
    <property type="entry name" value="RNA_pol_sigma_r3/r4-like"/>
</dbReference>
<dbReference type="Proteomes" id="UP000246114">
    <property type="component" value="Unassembled WGS sequence"/>
</dbReference>
<name>A0A316MAX7_9CLOT</name>
<gene>
    <name evidence="2" type="ORF">DBY38_01565</name>
</gene>
<feature type="domain" description="RNA polymerase sigma-70 region 4" evidence="1">
    <location>
        <begin position="80"/>
        <end position="128"/>
    </location>
</feature>
<accession>A0A316MAX7</accession>
<dbReference type="Gene3D" id="1.10.10.10">
    <property type="entry name" value="Winged helix-like DNA-binding domain superfamily/Winged helix DNA-binding domain"/>
    <property type="match status" value="1"/>
</dbReference>
<dbReference type="GO" id="GO:0006352">
    <property type="term" value="P:DNA-templated transcription initiation"/>
    <property type="evidence" value="ECO:0007669"/>
    <property type="project" value="InterPro"/>
</dbReference>
<evidence type="ECO:0000313" key="3">
    <source>
        <dbReference type="Proteomes" id="UP000246114"/>
    </source>
</evidence>
<sequence length="130" mass="15305">MDERIKRELALYKLREIENQDMKLKIAELKIGEQLGAMNYDEKIQSSIKCKNNDYIMNEIDSLEKKIKINEISNKRVDNALKRLEDDEAEIIKKVYIEKKSISCASQELFRSRKTIKKLIDKAVKKLKLS</sequence>
<dbReference type="EMBL" id="QAMZ01000006">
    <property type="protein sequence ID" value="PWL55434.1"/>
    <property type="molecule type" value="Genomic_DNA"/>
</dbReference>
<evidence type="ECO:0000259" key="1">
    <source>
        <dbReference type="Pfam" id="PF04545"/>
    </source>
</evidence>